<dbReference type="AlphaFoldDB" id="A0A6J0ZX94"/>
<organism evidence="6 7">
    <name type="scientific">Herrania umbratica</name>
    <dbReference type="NCBI Taxonomy" id="108875"/>
    <lineage>
        <taxon>Eukaryota</taxon>
        <taxon>Viridiplantae</taxon>
        <taxon>Streptophyta</taxon>
        <taxon>Embryophyta</taxon>
        <taxon>Tracheophyta</taxon>
        <taxon>Spermatophyta</taxon>
        <taxon>Magnoliopsida</taxon>
        <taxon>eudicotyledons</taxon>
        <taxon>Gunneridae</taxon>
        <taxon>Pentapetalae</taxon>
        <taxon>rosids</taxon>
        <taxon>malvids</taxon>
        <taxon>Malvales</taxon>
        <taxon>Malvaceae</taxon>
        <taxon>Byttnerioideae</taxon>
        <taxon>Herrania</taxon>
    </lineage>
</organism>
<keyword evidence="1" id="KW-0805">Transcription regulation</keyword>
<evidence type="ECO:0000259" key="5">
    <source>
        <dbReference type="SMART" id="SM00338"/>
    </source>
</evidence>
<keyword evidence="6" id="KW-1185">Reference proteome</keyword>
<dbReference type="Proteomes" id="UP000504621">
    <property type="component" value="Unplaced"/>
</dbReference>
<evidence type="ECO:0000313" key="7">
    <source>
        <dbReference type="RefSeq" id="XP_021279452.1"/>
    </source>
</evidence>
<keyword evidence="2" id="KW-0804">Transcription</keyword>
<dbReference type="GO" id="GO:0003700">
    <property type="term" value="F:DNA-binding transcription factor activity"/>
    <property type="evidence" value="ECO:0007669"/>
    <property type="project" value="InterPro"/>
</dbReference>
<dbReference type="OrthoDB" id="552661at2759"/>
<reference evidence="7" key="1">
    <citation type="submission" date="2025-08" db="UniProtKB">
        <authorList>
            <consortium name="RefSeq"/>
        </authorList>
    </citation>
    <scope>IDENTIFICATION</scope>
    <source>
        <tissue evidence="7">Leaf</tissue>
    </source>
</reference>
<dbReference type="RefSeq" id="XP_021279452.1">
    <property type="nucleotide sequence ID" value="XM_021423777.1"/>
</dbReference>
<dbReference type="SMART" id="SM00338">
    <property type="entry name" value="BRLZ"/>
    <property type="match status" value="1"/>
</dbReference>
<evidence type="ECO:0000256" key="4">
    <source>
        <dbReference type="SAM" id="MobiDB-lite"/>
    </source>
</evidence>
<evidence type="ECO:0000256" key="3">
    <source>
        <dbReference type="ARBA" id="ARBA00023242"/>
    </source>
</evidence>
<keyword evidence="3" id="KW-0539">Nucleus</keyword>
<dbReference type="PANTHER" id="PTHR46391">
    <property type="entry name" value="BASIC LEUCINE ZIPPER 34"/>
    <property type="match status" value="1"/>
</dbReference>
<feature type="domain" description="BZIP" evidence="5">
    <location>
        <begin position="62"/>
        <end position="126"/>
    </location>
</feature>
<feature type="region of interest" description="Disordered" evidence="4">
    <location>
        <begin position="1"/>
        <end position="67"/>
    </location>
</feature>
<protein>
    <submittedName>
        <fullName evidence="7">Basic leucine zipper 34-like</fullName>
    </submittedName>
</protein>
<evidence type="ECO:0000313" key="6">
    <source>
        <dbReference type="Proteomes" id="UP000504621"/>
    </source>
</evidence>
<dbReference type="GO" id="GO:0003677">
    <property type="term" value="F:DNA binding"/>
    <property type="evidence" value="ECO:0007669"/>
    <property type="project" value="TreeGrafter"/>
</dbReference>
<dbReference type="PANTHER" id="PTHR46391:SF21">
    <property type="entry name" value="BZIP DOMAIN-CONTAINING PROTEIN"/>
    <property type="match status" value="1"/>
</dbReference>
<dbReference type="GO" id="GO:0045893">
    <property type="term" value="P:positive regulation of DNA-templated transcription"/>
    <property type="evidence" value="ECO:0007669"/>
    <property type="project" value="TreeGrafter"/>
</dbReference>
<evidence type="ECO:0000256" key="2">
    <source>
        <dbReference type="ARBA" id="ARBA00023163"/>
    </source>
</evidence>
<evidence type="ECO:0000256" key="1">
    <source>
        <dbReference type="ARBA" id="ARBA00023015"/>
    </source>
</evidence>
<proteinExistence type="predicted"/>
<dbReference type="GO" id="GO:0005634">
    <property type="term" value="C:nucleus"/>
    <property type="evidence" value="ECO:0007669"/>
    <property type="project" value="TreeGrafter"/>
</dbReference>
<gene>
    <name evidence="7" type="primary">LOC110413056</name>
</gene>
<dbReference type="InterPro" id="IPR052483">
    <property type="entry name" value="bZIP_transcription_regulators"/>
</dbReference>
<dbReference type="InterPro" id="IPR004827">
    <property type="entry name" value="bZIP"/>
</dbReference>
<accession>A0A6J0ZX94</accession>
<sequence length="161" mass="17859">MEGIKIENVKQTPDAPLPMLPSSGSGEADHEMAPADQIDQSKTGKEVPDQVPQGQGRGLGNNMDPKKLKRITAGREYSLRYRLKQQQHTAQLETDVRSLQAELAVNSSRIKYADTRNSLLRAENSCMQQKLTALTRQLAFKNGLISPFSQSVSLFPMCMTK</sequence>
<dbReference type="GeneID" id="110413056"/>
<name>A0A6J0ZX94_9ROSI</name>